<dbReference type="GO" id="GO:0009089">
    <property type="term" value="P:lysine biosynthetic process via diaminopimelate"/>
    <property type="evidence" value="ECO:0007669"/>
    <property type="project" value="UniProtKB-UniRule"/>
</dbReference>
<reference evidence="10 11" key="1">
    <citation type="submission" date="2019-11" db="EMBL/GenBank/DDBJ databases">
        <title>Genome sequences of 17 halophilic strains isolated from different environments.</title>
        <authorList>
            <person name="Furrow R.E."/>
        </authorList>
    </citation>
    <scope>NUCLEOTIDE SEQUENCE [LARGE SCALE GENOMIC DNA]</scope>
    <source>
        <strain evidence="10 11">22514_16_FS</strain>
    </source>
</reference>
<dbReference type="Proteomes" id="UP000468638">
    <property type="component" value="Unassembled WGS sequence"/>
</dbReference>
<feature type="active site" evidence="9">
    <location>
        <position position="77"/>
    </location>
</feature>
<keyword evidence="5 8" id="KW-0457">Lysine biosynthesis</keyword>
<feature type="binding site" evidence="8">
    <location>
        <begin position="216"/>
        <end position="217"/>
    </location>
    <ligand>
        <name>substrate</name>
    </ligand>
</feature>
<evidence type="ECO:0000256" key="1">
    <source>
        <dbReference type="ARBA" id="ARBA00005196"/>
    </source>
</evidence>
<evidence type="ECO:0000256" key="2">
    <source>
        <dbReference type="ARBA" id="ARBA00010219"/>
    </source>
</evidence>
<comment type="caution">
    <text evidence="10">The sequence shown here is derived from an EMBL/GenBank/DDBJ whole genome shotgun (WGS) entry which is preliminary data.</text>
</comment>
<comment type="subunit">
    <text evidence="8">Homodimer.</text>
</comment>
<feature type="binding site" evidence="8">
    <location>
        <position position="68"/>
    </location>
    <ligand>
        <name>substrate</name>
    </ligand>
</feature>
<dbReference type="UniPathway" id="UPA00034">
    <property type="reaction ID" value="UER00025"/>
</dbReference>
<evidence type="ECO:0000256" key="3">
    <source>
        <dbReference type="ARBA" id="ARBA00013080"/>
    </source>
</evidence>
<comment type="caution">
    <text evidence="8">Lacks conserved residue(s) required for the propagation of feature annotation.</text>
</comment>
<keyword evidence="4 8" id="KW-0028">Amino-acid biosynthesis</keyword>
<feature type="binding site" evidence="8">
    <location>
        <position position="13"/>
    </location>
    <ligand>
        <name>substrate</name>
    </ligand>
</feature>
<dbReference type="InterPro" id="IPR001653">
    <property type="entry name" value="DAP_epimerase_DapF"/>
</dbReference>
<feature type="binding site" evidence="8">
    <location>
        <begin position="226"/>
        <end position="227"/>
    </location>
    <ligand>
        <name>substrate</name>
    </ligand>
</feature>
<comment type="subcellular location">
    <subcellularLocation>
        <location evidence="8">Cytoplasm</location>
    </subcellularLocation>
</comment>
<feature type="active site" description="Proton donor" evidence="8">
    <location>
        <position position="77"/>
    </location>
</feature>
<comment type="catalytic activity">
    <reaction evidence="7 8">
        <text>(2S,6S)-2,6-diaminopimelate = meso-2,6-diaminopimelate</text>
        <dbReference type="Rhea" id="RHEA:15393"/>
        <dbReference type="ChEBI" id="CHEBI:57609"/>
        <dbReference type="ChEBI" id="CHEBI:57791"/>
        <dbReference type="EC" id="5.1.1.7"/>
    </reaction>
</comment>
<evidence type="ECO:0000256" key="6">
    <source>
        <dbReference type="ARBA" id="ARBA00023235"/>
    </source>
</evidence>
<proteinExistence type="inferred from homology"/>
<comment type="similarity">
    <text evidence="2 8">Belongs to the diaminopimelate epimerase family.</text>
</comment>
<dbReference type="InterPro" id="IPR018510">
    <property type="entry name" value="DAP_epimerase_AS"/>
</dbReference>
<dbReference type="GO" id="GO:0008837">
    <property type="term" value="F:diaminopimelate epimerase activity"/>
    <property type="evidence" value="ECO:0007669"/>
    <property type="project" value="UniProtKB-UniRule"/>
</dbReference>
<evidence type="ECO:0000256" key="8">
    <source>
        <dbReference type="HAMAP-Rule" id="MF_00197"/>
    </source>
</evidence>
<accession>A0A6I5A4A6</accession>
<dbReference type="Gene3D" id="3.10.310.10">
    <property type="entry name" value="Diaminopimelate Epimerase, Chain A, domain 1"/>
    <property type="match status" value="2"/>
</dbReference>
<organism evidence="10 11">
    <name type="scientific">Pontibacillus yanchengensis</name>
    <dbReference type="NCBI Taxonomy" id="462910"/>
    <lineage>
        <taxon>Bacteria</taxon>
        <taxon>Bacillati</taxon>
        <taxon>Bacillota</taxon>
        <taxon>Bacilli</taxon>
        <taxon>Bacillales</taxon>
        <taxon>Bacillaceae</taxon>
        <taxon>Pontibacillus</taxon>
    </lineage>
</organism>
<name>A0A6I5A4A6_9BACI</name>
<gene>
    <name evidence="8" type="primary">dapF</name>
    <name evidence="10" type="ORF">GLW05_16305</name>
</gene>
<protein>
    <recommendedName>
        <fullName evidence="3 8">Diaminopimelate epimerase</fullName>
        <shortName evidence="8">DAP epimerase</shortName>
        <ecNumber evidence="3 8">5.1.1.7</ecNumber>
    </recommendedName>
    <alternativeName>
        <fullName evidence="8">PLP-independent amino acid racemase</fullName>
    </alternativeName>
</protein>
<keyword evidence="8" id="KW-0963">Cytoplasm</keyword>
<evidence type="ECO:0000256" key="4">
    <source>
        <dbReference type="ARBA" id="ARBA00022605"/>
    </source>
</evidence>
<sequence>MNIEIIKCHGSNNDFVLIDELFHTYHFSEVDRVSIATMLCDRDGLIGADGILFTMPSDHADARMRMFNPDGSEAEMCGNGLRCVGRYVCEQLDRNEIMVETKEADLSVVKKGEIYDDVPAYEVSIEPVRLDPQLFMKTEKKLHVELPIENLSEDLTFTAVSVPNPHLITMVPEIHDENLSSIGKQANEDKNLLPSGVNVSFIQPLGDQKIFVRTYERGVGLTNACGTAMSASSLTTVLLEINQLSEEIYVYNRGGFVICVVEKQGDEYFIKLRGNATYEYRTSLNVEFEHYTFEEQSNREGFEQEKQAYAKLQEHAKEEINLAAHE</sequence>
<feature type="binding site" evidence="8">
    <location>
        <position position="198"/>
    </location>
    <ligand>
        <name>substrate</name>
    </ligand>
</feature>
<dbReference type="AlphaFoldDB" id="A0A6I5A4A6"/>
<evidence type="ECO:0000256" key="9">
    <source>
        <dbReference type="PROSITE-ProRule" id="PRU10125"/>
    </source>
</evidence>
<feature type="site" description="Could be important to modulate the pK values of the two catalytic cysteine residues" evidence="8">
    <location>
        <position position="216"/>
    </location>
</feature>
<dbReference type="HAMAP" id="MF_00197">
    <property type="entry name" value="DAP_epimerase"/>
    <property type="match status" value="1"/>
</dbReference>
<dbReference type="NCBIfam" id="TIGR00652">
    <property type="entry name" value="DapF"/>
    <property type="match status" value="1"/>
</dbReference>
<dbReference type="OrthoDB" id="9805408at2"/>
<dbReference type="EMBL" id="WMEQ01000014">
    <property type="protein sequence ID" value="MYL35144.1"/>
    <property type="molecule type" value="Genomic_DNA"/>
</dbReference>
<dbReference type="PANTHER" id="PTHR31689:SF0">
    <property type="entry name" value="DIAMINOPIMELATE EPIMERASE"/>
    <property type="match status" value="1"/>
</dbReference>
<dbReference type="Pfam" id="PF01678">
    <property type="entry name" value="DAP_epimerase"/>
    <property type="match status" value="2"/>
</dbReference>
<feature type="active site" description="Proton acceptor" evidence="8">
    <location>
        <position position="225"/>
    </location>
</feature>
<evidence type="ECO:0000313" key="10">
    <source>
        <dbReference type="EMBL" id="MYL35144.1"/>
    </source>
</evidence>
<dbReference type="PROSITE" id="PS01326">
    <property type="entry name" value="DAP_EPIMERASE"/>
    <property type="match status" value="1"/>
</dbReference>
<evidence type="ECO:0000313" key="11">
    <source>
        <dbReference type="Proteomes" id="UP000468638"/>
    </source>
</evidence>
<feature type="binding site" evidence="8">
    <location>
        <position position="164"/>
    </location>
    <ligand>
        <name>substrate</name>
    </ligand>
</feature>
<comment type="pathway">
    <text evidence="1 8">Amino-acid biosynthesis; L-lysine biosynthesis via DAP pathway; DL-2,6-diaminopimelate from LL-2,6-diaminopimelate: step 1/1.</text>
</comment>
<dbReference type="PANTHER" id="PTHR31689">
    <property type="entry name" value="DIAMINOPIMELATE EPIMERASE, CHLOROPLASTIC"/>
    <property type="match status" value="1"/>
</dbReference>
<dbReference type="SUPFAM" id="SSF54506">
    <property type="entry name" value="Diaminopimelate epimerase-like"/>
    <property type="match status" value="2"/>
</dbReference>
<evidence type="ECO:0000256" key="5">
    <source>
        <dbReference type="ARBA" id="ARBA00023154"/>
    </source>
</evidence>
<feature type="binding site" evidence="8">
    <location>
        <begin position="78"/>
        <end position="79"/>
    </location>
    <ligand>
        <name>substrate</name>
    </ligand>
</feature>
<dbReference type="GO" id="GO:0005829">
    <property type="term" value="C:cytosol"/>
    <property type="evidence" value="ECO:0007669"/>
    <property type="project" value="TreeGrafter"/>
</dbReference>
<evidence type="ECO:0000256" key="7">
    <source>
        <dbReference type="ARBA" id="ARBA00051712"/>
    </source>
</evidence>
<feature type="site" description="Could be important to modulate the pK values of the two catalytic cysteine residues" evidence="8">
    <location>
        <position position="166"/>
    </location>
</feature>
<keyword evidence="6 8" id="KW-0413">Isomerase</keyword>
<comment type="function">
    <text evidence="8">Catalyzes the stereoinversion of LL-2,6-diaminopimelate (L,L-DAP) to meso-diaminopimelate (meso-DAP), a precursor of L-lysine and an essential component of the bacterial peptidoglycan.</text>
</comment>
<dbReference type="RefSeq" id="WP_160847253.1">
    <property type="nucleotide sequence ID" value="NZ_WMEQ01000014.1"/>
</dbReference>
<dbReference type="EC" id="5.1.1.7" evidence="3 8"/>